<proteinExistence type="predicted"/>
<name>A0ABS5BRK1_9BACT</name>
<evidence type="ECO:0000256" key="1">
    <source>
        <dbReference type="SAM" id="Phobius"/>
    </source>
</evidence>
<evidence type="ECO:0000259" key="2">
    <source>
        <dbReference type="Pfam" id="PF03372"/>
    </source>
</evidence>
<comment type="caution">
    <text evidence="3">The sequence shown here is derived from an EMBL/GenBank/DDBJ whole genome shotgun (WGS) entry which is preliminary data.</text>
</comment>
<evidence type="ECO:0000313" key="4">
    <source>
        <dbReference type="Proteomes" id="UP000676565"/>
    </source>
</evidence>
<evidence type="ECO:0000313" key="3">
    <source>
        <dbReference type="EMBL" id="MBP3956295.1"/>
    </source>
</evidence>
<dbReference type="Pfam" id="PF03372">
    <property type="entry name" value="Exo_endo_phos"/>
    <property type="match status" value="1"/>
</dbReference>
<dbReference type="EMBL" id="JAGKQQ010000001">
    <property type="protein sequence ID" value="MBP3956295.1"/>
    <property type="molecule type" value="Genomic_DNA"/>
</dbReference>
<sequence>MRTSPAPAPLPPDPRSLFARIRGAISVRSGLLLAAWGVGQCARDVVWVTGLCFYIPSVIVVAVLVATGALHAVARRKRPALLAIGFALPPLAFVALIENHPERGPSGCAHQFRVVHWNVAGRPGRPGISEHLEAERADLYVLTDAVNASHVGVLRERLGADYQAITFANLSVIGRGDVQAHGWLVDRDGFEVQAVTWVPGTRPITFLVLDLPSDVFVARNPLLRELNALIERHQPDLVIGDFNAPRRSRALAELPAGYAHAYHTAGGGWGATWPVPLPVYDLDHCLHGPRIVPAHYRLGGTNGNSDHRYQAFDFSLAGE</sequence>
<dbReference type="RefSeq" id="WP_210654315.1">
    <property type="nucleotide sequence ID" value="NZ_JAGKQQ010000001.1"/>
</dbReference>
<keyword evidence="1" id="KW-0812">Transmembrane</keyword>
<gene>
    <name evidence="3" type="ORF">J8F10_13475</name>
</gene>
<keyword evidence="1" id="KW-0472">Membrane</keyword>
<feature type="transmembrane region" description="Helical" evidence="1">
    <location>
        <begin position="45"/>
        <end position="73"/>
    </location>
</feature>
<organism evidence="3 4">
    <name type="scientific">Gemmata palustris</name>
    <dbReference type="NCBI Taxonomy" id="2822762"/>
    <lineage>
        <taxon>Bacteria</taxon>
        <taxon>Pseudomonadati</taxon>
        <taxon>Planctomycetota</taxon>
        <taxon>Planctomycetia</taxon>
        <taxon>Gemmatales</taxon>
        <taxon>Gemmataceae</taxon>
        <taxon>Gemmata</taxon>
    </lineage>
</organism>
<dbReference type="Gene3D" id="3.60.10.10">
    <property type="entry name" value="Endonuclease/exonuclease/phosphatase"/>
    <property type="match status" value="1"/>
</dbReference>
<dbReference type="SUPFAM" id="SSF56219">
    <property type="entry name" value="DNase I-like"/>
    <property type="match status" value="1"/>
</dbReference>
<feature type="domain" description="Endonuclease/exonuclease/phosphatase" evidence="2">
    <location>
        <begin position="204"/>
        <end position="307"/>
    </location>
</feature>
<keyword evidence="4" id="KW-1185">Reference proteome</keyword>
<reference evidence="3 4" key="1">
    <citation type="submission" date="2021-04" db="EMBL/GenBank/DDBJ databases">
        <authorList>
            <person name="Ivanova A."/>
        </authorList>
    </citation>
    <scope>NUCLEOTIDE SEQUENCE [LARGE SCALE GENOMIC DNA]</scope>
    <source>
        <strain evidence="3 4">G18</strain>
    </source>
</reference>
<dbReference type="InterPro" id="IPR036691">
    <property type="entry name" value="Endo/exonu/phosph_ase_sf"/>
</dbReference>
<dbReference type="Proteomes" id="UP000676565">
    <property type="component" value="Unassembled WGS sequence"/>
</dbReference>
<feature type="transmembrane region" description="Helical" evidence="1">
    <location>
        <begin position="80"/>
        <end position="97"/>
    </location>
</feature>
<keyword evidence="1" id="KW-1133">Transmembrane helix</keyword>
<dbReference type="InterPro" id="IPR005135">
    <property type="entry name" value="Endo/exonuclease/phosphatase"/>
</dbReference>
<protein>
    <recommendedName>
        <fullName evidence="2">Endonuclease/exonuclease/phosphatase domain-containing protein</fullName>
    </recommendedName>
</protein>
<accession>A0ABS5BRK1</accession>